<dbReference type="GO" id="GO:0016987">
    <property type="term" value="F:sigma factor activity"/>
    <property type="evidence" value="ECO:0007669"/>
    <property type="project" value="UniProtKB-KW"/>
</dbReference>
<keyword evidence="8" id="KW-1185">Reference proteome</keyword>
<evidence type="ECO:0000259" key="5">
    <source>
        <dbReference type="Pfam" id="PF04542"/>
    </source>
</evidence>
<dbReference type="InterPro" id="IPR039425">
    <property type="entry name" value="RNA_pol_sigma-70-like"/>
</dbReference>
<dbReference type="Pfam" id="PF08281">
    <property type="entry name" value="Sigma70_r4_2"/>
    <property type="match status" value="1"/>
</dbReference>
<dbReference type="PANTHER" id="PTHR43133:SF51">
    <property type="entry name" value="RNA POLYMERASE SIGMA FACTOR"/>
    <property type="match status" value="1"/>
</dbReference>
<evidence type="ECO:0000259" key="6">
    <source>
        <dbReference type="Pfam" id="PF08281"/>
    </source>
</evidence>
<dbReference type="InterPro" id="IPR013324">
    <property type="entry name" value="RNA_pol_sigma_r3/r4-like"/>
</dbReference>
<name>W0E9N6_9FIRM</name>
<proteinExistence type="inferred from homology"/>
<dbReference type="KEGG" id="dmt:DESME_01720"/>
<dbReference type="eggNOG" id="COG1595">
    <property type="taxonomic scope" value="Bacteria"/>
</dbReference>
<dbReference type="InterPro" id="IPR007627">
    <property type="entry name" value="RNA_pol_sigma70_r2"/>
</dbReference>
<evidence type="ECO:0000256" key="2">
    <source>
        <dbReference type="ARBA" id="ARBA00023015"/>
    </source>
</evidence>
<reference evidence="7 8" key="1">
    <citation type="submission" date="2013-12" db="EMBL/GenBank/DDBJ databases">
        <authorList>
            <consortium name="DOE Joint Genome Institute"/>
            <person name="Smidt H."/>
            <person name="Huntemann M."/>
            <person name="Han J."/>
            <person name="Chen A."/>
            <person name="Kyrpides N."/>
            <person name="Mavromatis K."/>
            <person name="Markowitz V."/>
            <person name="Palaniappan K."/>
            <person name="Ivanova N."/>
            <person name="Schaumberg A."/>
            <person name="Pati A."/>
            <person name="Liolios K."/>
            <person name="Nordberg H.P."/>
            <person name="Cantor M.N."/>
            <person name="Hua S.X."/>
            <person name="Woyke T."/>
        </authorList>
    </citation>
    <scope>NUCLEOTIDE SEQUENCE [LARGE SCALE GENOMIC DNA]</scope>
    <source>
        <strain evidence="8">DSM 15288</strain>
    </source>
</reference>
<keyword evidence="2" id="KW-0805">Transcription regulation</keyword>
<accession>W0E9N6</accession>
<evidence type="ECO:0000313" key="8">
    <source>
        <dbReference type="Proteomes" id="UP000010847"/>
    </source>
</evidence>
<dbReference type="InterPro" id="IPR036388">
    <property type="entry name" value="WH-like_DNA-bd_sf"/>
</dbReference>
<organism evidence="7 8">
    <name type="scientific">Desulfitobacterium metallireducens DSM 15288</name>
    <dbReference type="NCBI Taxonomy" id="871968"/>
    <lineage>
        <taxon>Bacteria</taxon>
        <taxon>Bacillati</taxon>
        <taxon>Bacillota</taxon>
        <taxon>Clostridia</taxon>
        <taxon>Eubacteriales</taxon>
        <taxon>Desulfitobacteriaceae</taxon>
        <taxon>Desulfitobacterium</taxon>
    </lineage>
</organism>
<dbReference type="Gene3D" id="1.10.1740.10">
    <property type="match status" value="1"/>
</dbReference>
<dbReference type="Proteomes" id="UP000010847">
    <property type="component" value="Chromosome"/>
</dbReference>
<dbReference type="HOGENOM" id="CLU_047691_3_4_9"/>
<dbReference type="NCBIfam" id="TIGR02937">
    <property type="entry name" value="sigma70-ECF"/>
    <property type="match status" value="1"/>
</dbReference>
<dbReference type="InterPro" id="IPR013325">
    <property type="entry name" value="RNA_pol_sigma_r2"/>
</dbReference>
<sequence>MDDLDLIQQVLSGKHEYFAQLVERYQKPLIYFLRGILRDEEEVLDCTQEAFLAAYRNLWKYSSKYTFRAWLYTIARNKAIDLLRKKKKESPVSLNENLIDPQEGPEEVWLAKEQAGQLQEVLDELSEQYRQALYLRYQQEMSYEEMSLVLNIPVSLVKTHLYRGKEKLRQILERRGLDERNGQLVGPTISRGTPL</sequence>
<feature type="domain" description="RNA polymerase sigma factor 70 region 4 type 2" evidence="6">
    <location>
        <begin position="117"/>
        <end position="168"/>
    </location>
</feature>
<gene>
    <name evidence="7" type="ORF">DESME_01720</name>
</gene>
<dbReference type="InterPro" id="IPR014284">
    <property type="entry name" value="RNA_pol_sigma-70_dom"/>
</dbReference>
<keyword evidence="4" id="KW-0804">Transcription</keyword>
<dbReference type="InterPro" id="IPR013249">
    <property type="entry name" value="RNA_pol_sigma70_r4_t2"/>
</dbReference>
<dbReference type="PANTHER" id="PTHR43133">
    <property type="entry name" value="RNA POLYMERASE ECF-TYPE SIGMA FACTO"/>
    <property type="match status" value="1"/>
</dbReference>
<dbReference type="SUPFAM" id="SSF88946">
    <property type="entry name" value="Sigma2 domain of RNA polymerase sigma factors"/>
    <property type="match status" value="1"/>
</dbReference>
<evidence type="ECO:0000313" key="7">
    <source>
        <dbReference type="EMBL" id="AHF05939.1"/>
    </source>
</evidence>
<dbReference type="OrthoDB" id="9784984at2"/>
<dbReference type="GO" id="GO:0003677">
    <property type="term" value="F:DNA binding"/>
    <property type="evidence" value="ECO:0007669"/>
    <property type="project" value="InterPro"/>
</dbReference>
<evidence type="ECO:0000256" key="1">
    <source>
        <dbReference type="ARBA" id="ARBA00010641"/>
    </source>
</evidence>
<dbReference type="Gene3D" id="1.10.10.10">
    <property type="entry name" value="Winged helix-like DNA-binding domain superfamily/Winged helix DNA-binding domain"/>
    <property type="match status" value="1"/>
</dbReference>
<dbReference type="CDD" id="cd06171">
    <property type="entry name" value="Sigma70_r4"/>
    <property type="match status" value="1"/>
</dbReference>
<evidence type="ECO:0000256" key="3">
    <source>
        <dbReference type="ARBA" id="ARBA00023082"/>
    </source>
</evidence>
<dbReference type="STRING" id="871968.DESME_01720"/>
<dbReference type="AlphaFoldDB" id="W0E9N6"/>
<dbReference type="GO" id="GO:0006352">
    <property type="term" value="P:DNA-templated transcription initiation"/>
    <property type="evidence" value="ECO:0007669"/>
    <property type="project" value="InterPro"/>
</dbReference>
<keyword evidence="3" id="KW-0731">Sigma factor</keyword>
<comment type="similarity">
    <text evidence="1">Belongs to the sigma-70 factor family. ECF subfamily.</text>
</comment>
<evidence type="ECO:0000256" key="4">
    <source>
        <dbReference type="ARBA" id="ARBA00023163"/>
    </source>
</evidence>
<dbReference type="SUPFAM" id="SSF88659">
    <property type="entry name" value="Sigma3 and sigma4 domains of RNA polymerase sigma factors"/>
    <property type="match status" value="1"/>
</dbReference>
<protein>
    <submittedName>
        <fullName evidence="7">Sigma-70 family RNA polymerase sigma factor</fullName>
    </submittedName>
</protein>
<dbReference type="Pfam" id="PF04542">
    <property type="entry name" value="Sigma70_r2"/>
    <property type="match status" value="1"/>
</dbReference>
<dbReference type="EMBL" id="CP007032">
    <property type="protein sequence ID" value="AHF05939.1"/>
    <property type="molecule type" value="Genomic_DNA"/>
</dbReference>
<feature type="domain" description="RNA polymerase sigma-70 region 2" evidence="5">
    <location>
        <begin position="21"/>
        <end position="88"/>
    </location>
</feature>
<dbReference type="RefSeq" id="WP_006716388.1">
    <property type="nucleotide sequence ID" value="NZ_CP007032.1"/>
</dbReference>